<gene>
    <name evidence="1" type="ORF">AB5J51_17630</name>
</gene>
<evidence type="ECO:0000313" key="1">
    <source>
        <dbReference type="EMBL" id="XDV64625.1"/>
    </source>
</evidence>
<accession>A0AB39Y3I7</accession>
<protein>
    <submittedName>
        <fullName evidence="1">Uncharacterized protein</fullName>
    </submittedName>
</protein>
<dbReference type="AlphaFoldDB" id="A0AB39Y3I7"/>
<sequence>MTEIAGRALISLAEGADMDLDTVRMLAANGSLEVAVYRYQRRKAAARERRMTGRQACAAFGRPRTLTPHQAKVELLRRRAVAIDGQ</sequence>
<name>A0AB39Y3I7_9ACTN</name>
<organism evidence="1">
    <name type="scientific">Streptomyces sp. R33</name>
    <dbReference type="NCBI Taxonomy" id="3238629"/>
    <lineage>
        <taxon>Bacteria</taxon>
        <taxon>Bacillati</taxon>
        <taxon>Actinomycetota</taxon>
        <taxon>Actinomycetes</taxon>
        <taxon>Kitasatosporales</taxon>
        <taxon>Streptomycetaceae</taxon>
        <taxon>Streptomyces</taxon>
    </lineage>
</organism>
<proteinExistence type="predicted"/>
<reference evidence="1" key="1">
    <citation type="submission" date="2024-08" db="EMBL/GenBank/DDBJ databases">
        <authorList>
            <person name="Yu S.T."/>
        </authorList>
    </citation>
    <scope>NUCLEOTIDE SEQUENCE</scope>
    <source>
        <strain evidence="1">R33</strain>
    </source>
</reference>
<dbReference type="EMBL" id="CP165727">
    <property type="protein sequence ID" value="XDV64625.1"/>
    <property type="molecule type" value="Genomic_DNA"/>
</dbReference>
<dbReference type="RefSeq" id="WP_369778044.1">
    <property type="nucleotide sequence ID" value="NZ_CP165727.1"/>
</dbReference>